<dbReference type="PANTHER" id="PTHR22777:SF17">
    <property type="entry name" value="UPF0053 PROTEIN SLL0260"/>
    <property type="match status" value="1"/>
</dbReference>
<dbReference type="PANTHER" id="PTHR22777">
    <property type="entry name" value="HEMOLYSIN-RELATED"/>
    <property type="match status" value="1"/>
</dbReference>
<dbReference type="GO" id="GO:0005886">
    <property type="term" value="C:plasma membrane"/>
    <property type="evidence" value="ECO:0007669"/>
    <property type="project" value="TreeGrafter"/>
</dbReference>
<comment type="caution">
    <text evidence="5">The sequence shown here is derived from an EMBL/GenBank/DDBJ whole genome shotgun (WGS) entry which is preliminary data.</text>
</comment>
<evidence type="ECO:0000259" key="4">
    <source>
        <dbReference type="PROSITE" id="PS51846"/>
    </source>
</evidence>
<keyword evidence="3" id="KW-0472">Membrane</keyword>
<dbReference type="AlphaFoldDB" id="X1FEN3"/>
<dbReference type="InterPro" id="IPR002550">
    <property type="entry name" value="CNNM"/>
</dbReference>
<reference evidence="5" key="1">
    <citation type="journal article" date="2014" name="Front. Microbiol.">
        <title>High frequency of phylogenetically diverse reductive dehalogenase-homologous genes in deep subseafloor sedimentary metagenomes.</title>
        <authorList>
            <person name="Kawai M."/>
            <person name="Futagami T."/>
            <person name="Toyoda A."/>
            <person name="Takaki Y."/>
            <person name="Nishi S."/>
            <person name="Hori S."/>
            <person name="Arai W."/>
            <person name="Tsubouchi T."/>
            <person name="Morono Y."/>
            <person name="Uchiyama I."/>
            <person name="Ito T."/>
            <person name="Fujiyama A."/>
            <person name="Inagaki F."/>
            <person name="Takami H."/>
        </authorList>
    </citation>
    <scope>NUCLEOTIDE SEQUENCE</scope>
    <source>
        <strain evidence="5">Expedition CK06-06</strain>
    </source>
</reference>
<accession>X1FEN3</accession>
<feature type="non-terminal residue" evidence="5">
    <location>
        <position position="1"/>
    </location>
</feature>
<keyword evidence="2" id="KW-0129">CBS domain</keyword>
<evidence type="ECO:0000313" key="5">
    <source>
        <dbReference type="EMBL" id="GAH19238.1"/>
    </source>
</evidence>
<evidence type="ECO:0000256" key="1">
    <source>
        <dbReference type="ARBA" id="ARBA00022737"/>
    </source>
</evidence>
<proteinExistence type="predicted"/>
<organism evidence="5">
    <name type="scientific">marine sediment metagenome</name>
    <dbReference type="NCBI Taxonomy" id="412755"/>
    <lineage>
        <taxon>unclassified sequences</taxon>
        <taxon>metagenomes</taxon>
        <taxon>ecological metagenomes</taxon>
    </lineage>
</organism>
<sequence length="132" mass="14895">STVSSALAMHIWGDRGITISILLTTLIILVFCEIIPKTIAQNNSQKISLKAAYCLKTASYILFPLEVFFSWVSNFIIRIFTGKKYIPLNAFFTKRDFKLFFEVGEKADNIIKPNKAITSNINIIKLEGSSKK</sequence>
<protein>
    <recommendedName>
        <fullName evidence="4">CNNM transmembrane domain-containing protein</fullName>
    </recommendedName>
</protein>
<gene>
    <name evidence="5" type="ORF">S03H2_01081</name>
</gene>
<keyword evidence="3" id="KW-0812">Transmembrane</keyword>
<evidence type="ECO:0000256" key="3">
    <source>
        <dbReference type="SAM" id="Phobius"/>
    </source>
</evidence>
<dbReference type="PROSITE" id="PS51846">
    <property type="entry name" value="CNNM"/>
    <property type="match status" value="1"/>
</dbReference>
<name>X1FEN3_9ZZZZ</name>
<feature type="transmembrane region" description="Helical" evidence="3">
    <location>
        <begin position="17"/>
        <end position="36"/>
    </location>
</feature>
<evidence type="ECO:0000256" key="2">
    <source>
        <dbReference type="ARBA" id="ARBA00023122"/>
    </source>
</evidence>
<feature type="domain" description="CNNM transmembrane" evidence="4">
    <location>
        <begin position="1"/>
        <end position="114"/>
    </location>
</feature>
<feature type="transmembrane region" description="Helical" evidence="3">
    <location>
        <begin position="57"/>
        <end position="77"/>
    </location>
</feature>
<dbReference type="Pfam" id="PF01595">
    <property type="entry name" value="CNNM"/>
    <property type="match status" value="1"/>
</dbReference>
<keyword evidence="1" id="KW-0677">Repeat</keyword>
<dbReference type="EMBL" id="BARU01000292">
    <property type="protein sequence ID" value="GAH19238.1"/>
    <property type="molecule type" value="Genomic_DNA"/>
</dbReference>
<keyword evidence="3" id="KW-1133">Transmembrane helix</keyword>